<feature type="region of interest" description="Disordered" evidence="1">
    <location>
        <begin position="60"/>
        <end position="232"/>
    </location>
</feature>
<dbReference type="AlphaFoldDB" id="A0AAN9CKG2"/>
<reference evidence="3 4" key="1">
    <citation type="submission" date="2024-02" db="EMBL/GenBank/DDBJ databases">
        <title>Chromosome-level genome assembly of the Eurasian Minnow (Phoxinus phoxinus).</title>
        <authorList>
            <person name="Oriowo T.O."/>
            <person name="Martin S."/>
            <person name="Stange M."/>
            <person name="Chrysostomakis Y."/>
            <person name="Brown T."/>
            <person name="Winkler S."/>
            <person name="Kukowka S."/>
            <person name="Myers E.W."/>
            <person name="Bohne A."/>
        </authorList>
    </citation>
    <scope>NUCLEOTIDE SEQUENCE [LARGE SCALE GENOMIC DNA]</scope>
    <source>
        <strain evidence="3">ZFMK-TIS-60720</strain>
        <tissue evidence="3">Whole Organism</tissue>
    </source>
</reference>
<sequence length="303" mass="35331">MMEKLKALGYVPLLLLGKCSKAHKWTAEVQCPFEFPAEGHMVMEKIFILFEHILQGLSPEEEQDVTEGNEAKRQDLKETVEDEENIILENNVEVERLEDEEQIEEQQIESGEEEPERPVEEQRFKSPVKEQDDTEGDRTTSQDLKEAVEDEEYILSEKNVEVRRKERSEDKEQIEEQQTESGGEEPERSAEEGDMKVTKNTKQAKEMKKRAEKRTTSAHKMNEMEERREKEGVVLKPECKSAVNMAAKRKRQKKTDTECPFHASLDIFPVEFVSKTRLRKDGRKEVLVHWLPCPSCRKTWPPT</sequence>
<feature type="compositionally biased region" description="Basic and acidic residues" evidence="1">
    <location>
        <begin position="116"/>
        <end position="147"/>
    </location>
</feature>
<comment type="caution">
    <text evidence="3">The sequence shown here is derived from an EMBL/GenBank/DDBJ whole genome shotgun (WGS) entry which is preliminary data.</text>
</comment>
<keyword evidence="4" id="KW-1185">Reference proteome</keyword>
<feature type="compositionally biased region" description="Basic and acidic residues" evidence="1">
    <location>
        <begin position="220"/>
        <end position="232"/>
    </location>
</feature>
<dbReference type="Proteomes" id="UP001364617">
    <property type="component" value="Unassembled WGS sequence"/>
</dbReference>
<protein>
    <submittedName>
        <fullName evidence="3">Uncharacterized protein</fullName>
    </submittedName>
</protein>
<evidence type="ECO:0000313" key="3">
    <source>
        <dbReference type="EMBL" id="KAK7137442.1"/>
    </source>
</evidence>
<proteinExistence type="predicted"/>
<evidence type="ECO:0000313" key="4">
    <source>
        <dbReference type="Proteomes" id="UP001364617"/>
    </source>
</evidence>
<feature type="compositionally biased region" description="Acidic residues" evidence="1">
    <location>
        <begin position="96"/>
        <end position="115"/>
    </location>
</feature>
<feature type="compositionally biased region" description="Acidic residues" evidence="1">
    <location>
        <begin position="172"/>
        <end position="184"/>
    </location>
</feature>
<feature type="compositionally biased region" description="Basic and acidic residues" evidence="1">
    <location>
        <begin position="69"/>
        <end position="79"/>
    </location>
</feature>
<dbReference type="EMBL" id="JAYKXH010000018">
    <property type="protein sequence ID" value="KAK7137440.1"/>
    <property type="molecule type" value="Genomic_DNA"/>
</dbReference>
<gene>
    <name evidence="2" type="ORF">R3I93_017509</name>
    <name evidence="3" type="ORF">R3I93_017511</name>
</gene>
<evidence type="ECO:0000256" key="1">
    <source>
        <dbReference type="SAM" id="MobiDB-lite"/>
    </source>
</evidence>
<name>A0AAN9CKG2_9TELE</name>
<evidence type="ECO:0000313" key="2">
    <source>
        <dbReference type="EMBL" id="KAK7137440.1"/>
    </source>
</evidence>
<organism evidence="3 4">
    <name type="scientific">Phoxinus phoxinus</name>
    <name type="common">Eurasian minnow</name>
    <dbReference type="NCBI Taxonomy" id="58324"/>
    <lineage>
        <taxon>Eukaryota</taxon>
        <taxon>Metazoa</taxon>
        <taxon>Chordata</taxon>
        <taxon>Craniata</taxon>
        <taxon>Vertebrata</taxon>
        <taxon>Euteleostomi</taxon>
        <taxon>Actinopterygii</taxon>
        <taxon>Neopterygii</taxon>
        <taxon>Teleostei</taxon>
        <taxon>Ostariophysi</taxon>
        <taxon>Cypriniformes</taxon>
        <taxon>Leuciscidae</taxon>
        <taxon>Phoxininae</taxon>
        <taxon>Phoxinus</taxon>
    </lineage>
</organism>
<feature type="compositionally biased region" description="Basic and acidic residues" evidence="1">
    <location>
        <begin position="185"/>
        <end position="197"/>
    </location>
</feature>
<feature type="compositionally biased region" description="Basic and acidic residues" evidence="1">
    <location>
        <begin position="158"/>
        <end position="171"/>
    </location>
</feature>
<accession>A0AAN9CKG2</accession>
<dbReference type="EMBL" id="JAYKXH010000018">
    <property type="protein sequence ID" value="KAK7137442.1"/>
    <property type="molecule type" value="Genomic_DNA"/>
</dbReference>